<dbReference type="AlphaFoldDB" id="A0A2J6PHG2"/>
<dbReference type="EMBL" id="KZ613531">
    <property type="protein sequence ID" value="PMD13485.1"/>
    <property type="molecule type" value="Genomic_DNA"/>
</dbReference>
<reference evidence="2 3" key="1">
    <citation type="submission" date="2016-05" db="EMBL/GenBank/DDBJ databases">
        <title>A degradative enzymes factory behind the ericoid mycorrhizal symbiosis.</title>
        <authorList>
            <consortium name="DOE Joint Genome Institute"/>
            <person name="Martino E."/>
            <person name="Morin E."/>
            <person name="Grelet G."/>
            <person name="Kuo A."/>
            <person name="Kohler A."/>
            <person name="Daghino S."/>
            <person name="Barry K."/>
            <person name="Choi C."/>
            <person name="Cichocki N."/>
            <person name="Clum A."/>
            <person name="Copeland A."/>
            <person name="Hainaut M."/>
            <person name="Haridas S."/>
            <person name="Labutti K."/>
            <person name="Lindquist E."/>
            <person name="Lipzen A."/>
            <person name="Khouja H.-R."/>
            <person name="Murat C."/>
            <person name="Ohm R."/>
            <person name="Olson A."/>
            <person name="Spatafora J."/>
            <person name="Veneault-Fourrey C."/>
            <person name="Henrissat B."/>
            <person name="Grigoriev I."/>
            <person name="Martin F."/>
            <person name="Perotto S."/>
        </authorList>
    </citation>
    <scope>NUCLEOTIDE SEQUENCE [LARGE SCALE GENOMIC DNA]</scope>
    <source>
        <strain evidence="2 3">UAMH 7357</strain>
    </source>
</reference>
<evidence type="ECO:0000259" key="1">
    <source>
        <dbReference type="Pfam" id="PF14832"/>
    </source>
</evidence>
<dbReference type="InterPro" id="IPR014347">
    <property type="entry name" value="Tautomerase/MIF_sf"/>
</dbReference>
<keyword evidence="3" id="KW-1185">Reference proteome</keyword>
<dbReference type="Proteomes" id="UP000235672">
    <property type="component" value="Unassembled WGS sequence"/>
</dbReference>
<dbReference type="Gene3D" id="3.30.429.10">
    <property type="entry name" value="Macrophage Migration Inhibitory Factor"/>
    <property type="match status" value="1"/>
</dbReference>
<evidence type="ECO:0000313" key="3">
    <source>
        <dbReference type="Proteomes" id="UP000235672"/>
    </source>
</evidence>
<evidence type="ECO:0000313" key="2">
    <source>
        <dbReference type="EMBL" id="PMD13485.1"/>
    </source>
</evidence>
<name>A0A2J6PHG2_9HELO</name>
<dbReference type="OrthoDB" id="2129288at2759"/>
<dbReference type="InterPro" id="IPR028116">
    <property type="entry name" value="Cis-CaaD-like"/>
</dbReference>
<protein>
    <recommendedName>
        <fullName evidence="1">Tautomerase cis-CaaD-like domain-containing protein</fullName>
    </recommendedName>
</protein>
<feature type="domain" description="Tautomerase cis-CaaD-like" evidence="1">
    <location>
        <begin position="1"/>
        <end position="124"/>
    </location>
</feature>
<dbReference type="SUPFAM" id="SSF55331">
    <property type="entry name" value="Tautomerase/MIF"/>
    <property type="match status" value="1"/>
</dbReference>
<accession>A0A2J6PHG2</accession>
<proteinExistence type="predicted"/>
<sequence length="135" mass="15088">MPILQFYTSPSQLTAAEKGELVKTITERYTQRLPAFFVNIMFNELPHGSFFVGGKPTDGKFVRVTVDHIAINWEKGGGEAEGVFGVVGGWEFHITESNRDYWRIQSLVPPEAGSEALKTWVEAGKAVPWEGMEKL</sequence>
<organism evidence="2 3">
    <name type="scientific">Hyaloscypha hepaticicola</name>
    <dbReference type="NCBI Taxonomy" id="2082293"/>
    <lineage>
        <taxon>Eukaryota</taxon>
        <taxon>Fungi</taxon>
        <taxon>Dikarya</taxon>
        <taxon>Ascomycota</taxon>
        <taxon>Pezizomycotina</taxon>
        <taxon>Leotiomycetes</taxon>
        <taxon>Helotiales</taxon>
        <taxon>Hyaloscyphaceae</taxon>
        <taxon>Hyaloscypha</taxon>
    </lineage>
</organism>
<gene>
    <name evidence="2" type="ORF">NA56DRAFT_712064</name>
</gene>
<dbReference type="Pfam" id="PF14832">
    <property type="entry name" value="Tautomerase_3"/>
    <property type="match status" value="1"/>
</dbReference>